<dbReference type="AlphaFoldDB" id="A0A176QCX6"/>
<dbReference type="GeneID" id="59163303"/>
<protein>
    <recommendedName>
        <fullName evidence="2">Anti-sigma factor antagonist</fullName>
    </recommendedName>
</protein>
<dbReference type="CDD" id="cd07043">
    <property type="entry name" value="STAS_anti-anti-sigma_factors"/>
    <property type="match status" value="1"/>
</dbReference>
<name>A0A176QCX6_9MICO</name>
<feature type="domain" description="STAS" evidence="3">
    <location>
        <begin position="3"/>
        <end position="112"/>
    </location>
</feature>
<accession>A0A176QCX6</accession>
<evidence type="ECO:0000313" key="5">
    <source>
        <dbReference type="EMBL" id="QFQ29430.1"/>
    </source>
</evidence>
<dbReference type="STRING" id="262209.AWH69_05565"/>
<gene>
    <name evidence="4" type="ORF">AWH69_05565</name>
    <name evidence="5" type="ORF">EEW87_002440</name>
</gene>
<dbReference type="InterPro" id="IPR002645">
    <property type="entry name" value="STAS_dom"/>
</dbReference>
<comment type="similarity">
    <text evidence="1 2">Belongs to the anti-sigma-factor antagonist family.</text>
</comment>
<evidence type="ECO:0000313" key="6">
    <source>
        <dbReference type="Proteomes" id="UP000076976"/>
    </source>
</evidence>
<dbReference type="KEGG" id="jme:EEW87_002440"/>
<dbReference type="Pfam" id="PF01740">
    <property type="entry name" value="STAS"/>
    <property type="match status" value="1"/>
</dbReference>
<dbReference type="OrthoDB" id="9793697at2"/>
<dbReference type="EMBL" id="CP044548">
    <property type="protein sequence ID" value="QFQ29430.1"/>
    <property type="molecule type" value="Genomic_DNA"/>
</dbReference>
<dbReference type="NCBIfam" id="TIGR00377">
    <property type="entry name" value="ant_ant_sig"/>
    <property type="match status" value="1"/>
</dbReference>
<dbReference type="Gene3D" id="3.30.750.24">
    <property type="entry name" value="STAS domain"/>
    <property type="match status" value="1"/>
</dbReference>
<organism evidence="4 6">
    <name type="scientific">Janibacter melonis</name>
    <dbReference type="NCBI Taxonomy" id="262209"/>
    <lineage>
        <taxon>Bacteria</taxon>
        <taxon>Bacillati</taxon>
        <taxon>Actinomycetota</taxon>
        <taxon>Actinomycetes</taxon>
        <taxon>Micrococcales</taxon>
        <taxon>Intrasporangiaceae</taxon>
        <taxon>Janibacter</taxon>
    </lineage>
</organism>
<reference evidence="5 7" key="2">
    <citation type="submission" date="2019-09" db="EMBL/GenBank/DDBJ databases">
        <title>Complete Genome Sequence of Janibacter melonis M714 with both human health impact and industrial applications.</title>
        <authorList>
            <person name="Jin M."/>
            <person name="Zhao Q.R."/>
        </authorList>
    </citation>
    <scope>NUCLEOTIDE SEQUENCE [LARGE SCALE GENOMIC DNA]</scope>
    <source>
        <strain evidence="5 7">M714</strain>
    </source>
</reference>
<keyword evidence="6" id="KW-1185">Reference proteome</keyword>
<dbReference type="EMBL" id="LQZG01000002">
    <property type="protein sequence ID" value="OAB87534.1"/>
    <property type="molecule type" value="Genomic_DNA"/>
</dbReference>
<sequence length="117" mass="12198">MALTISTSNSNGAVVVHCTGEIDVSTASQLRDAVQQVILGGSRSVAIDMTGVSFMDSTGLGVVVGRLKTLRREGGTLTIAATAERVRRVFEITGLDKVFVLYRDPADAARAAAETTG</sequence>
<dbReference type="GO" id="GO:0043856">
    <property type="term" value="F:anti-sigma factor antagonist activity"/>
    <property type="evidence" value="ECO:0007669"/>
    <property type="project" value="InterPro"/>
</dbReference>
<reference evidence="4 6" key="1">
    <citation type="submission" date="2016-01" db="EMBL/GenBank/DDBJ databases">
        <title>Janibacter melonis strain CD11_4 genome sequencing and assembly.</title>
        <authorList>
            <person name="Nair G.R."/>
            <person name="Kaur G."/>
            <person name="Chander A.M."/>
            <person name="Mayilraj S."/>
        </authorList>
    </citation>
    <scope>NUCLEOTIDE SEQUENCE [LARGE SCALE GENOMIC DNA]</scope>
    <source>
        <strain evidence="4 6">CD11-4</strain>
    </source>
</reference>
<proteinExistence type="inferred from homology"/>
<dbReference type="PANTHER" id="PTHR33495">
    <property type="entry name" value="ANTI-SIGMA FACTOR ANTAGONIST TM_1081-RELATED-RELATED"/>
    <property type="match status" value="1"/>
</dbReference>
<dbReference type="RefSeq" id="WP_068272960.1">
    <property type="nucleotide sequence ID" value="NZ_BAAAKD010000018.1"/>
</dbReference>
<reference evidence="5" key="3">
    <citation type="submission" date="2019-11" db="EMBL/GenBank/DDBJ databases">
        <authorList>
            <person name="Zhao Q."/>
        </authorList>
    </citation>
    <scope>NUCLEOTIDE SEQUENCE</scope>
    <source>
        <strain evidence="5">M714</strain>
    </source>
</reference>
<evidence type="ECO:0000313" key="4">
    <source>
        <dbReference type="EMBL" id="OAB87534.1"/>
    </source>
</evidence>
<dbReference type="PROSITE" id="PS50801">
    <property type="entry name" value="STAS"/>
    <property type="match status" value="1"/>
</dbReference>
<dbReference type="Proteomes" id="UP000076976">
    <property type="component" value="Unassembled WGS sequence"/>
</dbReference>
<dbReference type="SUPFAM" id="SSF52091">
    <property type="entry name" value="SpoIIaa-like"/>
    <property type="match status" value="1"/>
</dbReference>
<dbReference type="Proteomes" id="UP000271708">
    <property type="component" value="Chromosome"/>
</dbReference>
<evidence type="ECO:0000256" key="2">
    <source>
        <dbReference type="RuleBase" id="RU003749"/>
    </source>
</evidence>
<dbReference type="InterPro" id="IPR003658">
    <property type="entry name" value="Anti-sigma_ant"/>
</dbReference>
<dbReference type="PANTHER" id="PTHR33495:SF2">
    <property type="entry name" value="ANTI-SIGMA FACTOR ANTAGONIST TM_1081-RELATED"/>
    <property type="match status" value="1"/>
</dbReference>
<dbReference type="InterPro" id="IPR036513">
    <property type="entry name" value="STAS_dom_sf"/>
</dbReference>
<evidence type="ECO:0000259" key="3">
    <source>
        <dbReference type="PROSITE" id="PS50801"/>
    </source>
</evidence>
<evidence type="ECO:0000256" key="1">
    <source>
        <dbReference type="ARBA" id="ARBA00009013"/>
    </source>
</evidence>
<evidence type="ECO:0000313" key="7">
    <source>
        <dbReference type="Proteomes" id="UP000271708"/>
    </source>
</evidence>